<comment type="caution">
    <text evidence="3">The sequence shown here is derived from an EMBL/GenBank/DDBJ whole genome shotgun (WGS) entry which is preliminary data.</text>
</comment>
<evidence type="ECO:0000313" key="3">
    <source>
        <dbReference type="EMBL" id="KMO93998.1"/>
    </source>
</evidence>
<evidence type="ECO:0000256" key="1">
    <source>
        <dbReference type="SAM" id="MobiDB-lite"/>
    </source>
</evidence>
<organism evidence="3 4">
    <name type="scientific">Streptomyces roseus</name>
    <dbReference type="NCBI Taxonomy" id="66430"/>
    <lineage>
        <taxon>Bacteria</taxon>
        <taxon>Bacillati</taxon>
        <taxon>Actinomycetota</taxon>
        <taxon>Actinomycetes</taxon>
        <taxon>Kitasatosporales</taxon>
        <taxon>Streptomycetaceae</taxon>
        <taxon>Streptomyces</taxon>
    </lineage>
</organism>
<evidence type="ECO:0000313" key="4">
    <source>
        <dbReference type="Proteomes" id="UP000035932"/>
    </source>
</evidence>
<dbReference type="Proteomes" id="UP000035932">
    <property type="component" value="Unassembled WGS sequence"/>
</dbReference>
<proteinExistence type="predicted"/>
<dbReference type="RefSeq" id="WP_048480201.1">
    <property type="nucleotide sequence ID" value="NZ_JBIRUD010000009.1"/>
</dbReference>
<feature type="region of interest" description="Disordered" evidence="1">
    <location>
        <begin position="1"/>
        <end position="33"/>
    </location>
</feature>
<feature type="transmembrane region" description="Helical" evidence="2">
    <location>
        <begin position="36"/>
        <end position="56"/>
    </location>
</feature>
<feature type="compositionally biased region" description="Basic residues" evidence="1">
    <location>
        <begin position="21"/>
        <end position="33"/>
    </location>
</feature>
<dbReference type="STRING" id="66430.ACS04_31245"/>
<keyword evidence="2" id="KW-0472">Membrane</keyword>
<dbReference type="AlphaFoldDB" id="A0A0J6XH96"/>
<dbReference type="PATRIC" id="fig|66430.4.peg.2574"/>
<keyword evidence="4" id="KW-1185">Reference proteome</keyword>
<name>A0A0J6XH96_9ACTN</name>
<protein>
    <submittedName>
        <fullName evidence="3">Uncharacterized protein</fullName>
    </submittedName>
</protein>
<accession>A0A0J6XH96</accession>
<reference evidence="3 4" key="1">
    <citation type="submission" date="2015-06" db="EMBL/GenBank/DDBJ databases">
        <title>Recapitulation of the evolution of biosynthetic gene clusters reveals hidden chemical diversity on bacterial genomes.</title>
        <authorList>
            <person name="Cruz-Morales P."/>
            <person name="Martinez-Guerrero C."/>
            <person name="Morales-Escalante M.A."/>
            <person name="Yanez-Guerra L.A."/>
            <person name="Kopp J.F."/>
            <person name="Feldmann J."/>
            <person name="Ramos-Aboites H.E."/>
            <person name="Barona-Gomez F."/>
        </authorList>
    </citation>
    <scope>NUCLEOTIDE SEQUENCE [LARGE SCALE GENOMIC DNA]</scope>
    <source>
        <strain evidence="3 4">ATCC 31245</strain>
    </source>
</reference>
<gene>
    <name evidence="3" type="ORF">ACS04_31245</name>
</gene>
<keyword evidence="2" id="KW-1133">Transmembrane helix</keyword>
<dbReference type="EMBL" id="LFML01000150">
    <property type="protein sequence ID" value="KMO93998.1"/>
    <property type="molecule type" value="Genomic_DNA"/>
</dbReference>
<keyword evidence="2" id="KW-0812">Transmembrane</keyword>
<evidence type="ECO:0000256" key="2">
    <source>
        <dbReference type="SAM" id="Phobius"/>
    </source>
</evidence>
<sequence length="73" mass="7860">MNRYPVTQEPVRQGEAAPSPRPRRAARHRKGPRSRWLVAGLALASVLSATVITATVDPSAPAAVQKPDPRPAR</sequence>